<feature type="compositionally biased region" description="Low complexity" evidence="1">
    <location>
        <begin position="321"/>
        <end position="353"/>
    </location>
</feature>
<gene>
    <name evidence="4" type="ORF">BJ970_002375</name>
</gene>
<dbReference type="EMBL" id="JACHIW010000001">
    <property type="protein sequence ID" value="MBB5154841.1"/>
    <property type="molecule type" value="Genomic_DNA"/>
</dbReference>
<comment type="caution">
    <text evidence="4">The sequence shown here is derived from an EMBL/GenBank/DDBJ whole genome shotgun (WGS) entry which is preliminary data.</text>
</comment>
<dbReference type="AlphaFoldDB" id="A0A840Q586"/>
<dbReference type="RefSeq" id="WP_184726288.1">
    <property type="nucleotide sequence ID" value="NZ_JACHIW010000001.1"/>
</dbReference>
<dbReference type="Gene3D" id="6.10.250.1300">
    <property type="match status" value="1"/>
</dbReference>
<evidence type="ECO:0000313" key="4">
    <source>
        <dbReference type="EMBL" id="MBB5154841.1"/>
    </source>
</evidence>
<reference evidence="4 5" key="1">
    <citation type="submission" date="2020-08" db="EMBL/GenBank/DDBJ databases">
        <title>Sequencing the genomes of 1000 actinobacteria strains.</title>
        <authorList>
            <person name="Klenk H.-P."/>
        </authorList>
    </citation>
    <scope>NUCLEOTIDE SEQUENCE [LARGE SCALE GENOMIC DNA]</scope>
    <source>
        <strain evidence="4 5">DSM 45584</strain>
    </source>
</reference>
<feature type="compositionally biased region" description="Pro residues" evidence="1">
    <location>
        <begin position="298"/>
        <end position="320"/>
    </location>
</feature>
<organism evidence="4 5">
    <name type="scientific">Saccharopolyspora phatthalungensis</name>
    <dbReference type="NCBI Taxonomy" id="664693"/>
    <lineage>
        <taxon>Bacteria</taxon>
        <taxon>Bacillati</taxon>
        <taxon>Actinomycetota</taxon>
        <taxon>Actinomycetes</taxon>
        <taxon>Pseudonocardiales</taxon>
        <taxon>Pseudonocardiaceae</taxon>
        <taxon>Saccharopolyspora</taxon>
    </lineage>
</organism>
<evidence type="ECO:0000313" key="5">
    <source>
        <dbReference type="Proteomes" id="UP000584374"/>
    </source>
</evidence>
<evidence type="ECO:0000259" key="3">
    <source>
        <dbReference type="Pfam" id="PF16751"/>
    </source>
</evidence>
<feature type="compositionally biased region" description="Basic and acidic residues" evidence="1">
    <location>
        <begin position="1"/>
        <end position="32"/>
    </location>
</feature>
<evidence type="ECO:0000256" key="1">
    <source>
        <dbReference type="SAM" id="MobiDB-lite"/>
    </source>
</evidence>
<keyword evidence="2" id="KW-0812">Transmembrane</keyword>
<dbReference type="GO" id="GO:0051301">
    <property type="term" value="P:cell division"/>
    <property type="evidence" value="ECO:0007669"/>
    <property type="project" value="UniProtKB-KW"/>
</dbReference>
<accession>A0A840Q586</accession>
<sequence length="371" mass="38775">MAERKGPEGEQAGHDPVESGRHEDRSHAEVARDSAPAEGSADEGTELIDNHRDSDSAESETTESDAASAGTGGAAVLAFRQRPDDRDNDELIDFDDFAEEPIDLSALQADDALLDALGGTNPDVTASADGGRPSLEALLIAWRQDIDAAPIGDLVDAETAAAAIAAGSRPRRRLKRRHLVPVATAAAVLMITFTGVGVAARDAQPGDMLWGVAQVLYTDHTRAVVAASSAREELNTAEGAIEKGNRTAAEAALRSAQEQMRGVDDEHGLSDLRAAHASLTARMDQDENHQTSERPTSQTPPTPTTSPSPSQPLPQQPPPTNSSSQPPTSSTRPTPEPSTSPSETSGTSEHTSSGIGSGLFPPQQQQSSSNP</sequence>
<dbReference type="InterPro" id="IPR031928">
    <property type="entry name" value="RsdA_SigD-bd"/>
</dbReference>
<feature type="domain" description="Anti-sigma-D factor RsdA sigma factor binding region" evidence="3">
    <location>
        <begin position="103"/>
        <end position="150"/>
    </location>
</feature>
<keyword evidence="5" id="KW-1185">Reference proteome</keyword>
<keyword evidence="4" id="KW-0132">Cell division</keyword>
<feature type="region of interest" description="Disordered" evidence="1">
    <location>
        <begin position="1"/>
        <end position="73"/>
    </location>
</feature>
<feature type="region of interest" description="Disordered" evidence="1">
    <location>
        <begin position="283"/>
        <end position="371"/>
    </location>
</feature>
<keyword evidence="2" id="KW-0472">Membrane</keyword>
<protein>
    <submittedName>
        <fullName evidence="4">Cell division septation protein DedD</fullName>
    </submittedName>
</protein>
<keyword evidence="2" id="KW-1133">Transmembrane helix</keyword>
<keyword evidence="4" id="KW-0131">Cell cycle</keyword>
<dbReference type="Pfam" id="PF16751">
    <property type="entry name" value="RsdA_SigD_bd"/>
    <property type="match status" value="1"/>
</dbReference>
<feature type="compositionally biased region" description="Basic and acidic residues" evidence="1">
    <location>
        <begin position="283"/>
        <end position="292"/>
    </location>
</feature>
<name>A0A840Q586_9PSEU</name>
<evidence type="ECO:0000256" key="2">
    <source>
        <dbReference type="SAM" id="Phobius"/>
    </source>
</evidence>
<proteinExistence type="predicted"/>
<feature type="transmembrane region" description="Helical" evidence="2">
    <location>
        <begin position="179"/>
        <end position="200"/>
    </location>
</feature>
<dbReference type="Proteomes" id="UP000584374">
    <property type="component" value="Unassembled WGS sequence"/>
</dbReference>